<keyword evidence="2" id="KW-0805">Transcription regulation</keyword>
<evidence type="ECO:0000256" key="2">
    <source>
        <dbReference type="ARBA" id="ARBA00023015"/>
    </source>
</evidence>
<dbReference type="AlphaFoldDB" id="A0A1B8GW25"/>
<dbReference type="GO" id="GO:0000978">
    <property type="term" value="F:RNA polymerase II cis-regulatory region sequence-specific DNA binding"/>
    <property type="evidence" value="ECO:0007669"/>
    <property type="project" value="TreeGrafter"/>
</dbReference>
<evidence type="ECO:0000256" key="3">
    <source>
        <dbReference type="ARBA" id="ARBA00023163"/>
    </source>
</evidence>
<dbReference type="GO" id="GO:0006351">
    <property type="term" value="P:DNA-templated transcription"/>
    <property type="evidence" value="ECO:0007669"/>
    <property type="project" value="InterPro"/>
</dbReference>
<name>A0A1B8GW25_9PEZI</name>
<evidence type="ECO:0000313" key="7">
    <source>
        <dbReference type="EMBL" id="OBU00053.2"/>
    </source>
</evidence>
<protein>
    <recommendedName>
        <fullName evidence="6">Zn(2)-C6 fungal-type domain-containing protein</fullName>
    </recommendedName>
</protein>
<dbReference type="PROSITE" id="PS00463">
    <property type="entry name" value="ZN2_CY6_FUNGAL_1"/>
    <property type="match status" value="1"/>
</dbReference>
<dbReference type="Pfam" id="PF04082">
    <property type="entry name" value="Fungal_trans"/>
    <property type="match status" value="1"/>
</dbReference>
<dbReference type="STRING" id="342668.A0A1B8GW25"/>
<dbReference type="PANTHER" id="PTHR47424">
    <property type="entry name" value="REGULATORY PROTEIN GAL4"/>
    <property type="match status" value="1"/>
</dbReference>
<evidence type="ECO:0000256" key="1">
    <source>
        <dbReference type="ARBA" id="ARBA00022723"/>
    </source>
</evidence>
<keyword evidence="3" id="KW-0804">Transcription</keyword>
<accession>A0A1B8GW25</accession>
<dbReference type="EMBL" id="KV460210">
    <property type="protein sequence ID" value="OBU00053.2"/>
    <property type="molecule type" value="Genomic_DNA"/>
</dbReference>
<dbReference type="SUPFAM" id="SSF57701">
    <property type="entry name" value="Zn2/Cys6 DNA-binding domain"/>
    <property type="match status" value="1"/>
</dbReference>
<proteinExistence type="predicted"/>
<gene>
    <name evidence="7" type="ORF">VE01_01751</name>
</gene>
<feature type="region of interest" description="Disordered" evidence="5">
    <location>
        <begin position="48"/>
        <end position="108"/>
    </location>
</feature>
<dbReference type="CDD" id="cd00067">
    <property type="entry name" value="GAL4"/>
    <property type="match status" value="1"/>
</dbReference>
<evidence type="ECO:0000259" key="6">
    <source>
        <dbReference type="PROSITE" id="PS50048"/>
    </source>
</evidence>
<dbReference type="Proteomes" id="UP000091956">
    <property type="component" value="Unassembled WGS sequence"/>
</dbReference>
<evidence type="ECO:0000256" key="4">
    <source>
        <dbReference type="ARBA" id="ARBA00023242"/>
    </source>
</evidence>
<dbReference type="GO" id="GO:0005634">
    <property type="term" value="C:nucleus"/>
    <property type="evidence" value="ECO:0007669"/>
    <property type="project" value="TreeGrafter"/>
</dbReference>
<dbReference type="InterPro" id="IPR051127">
    <property type="entry name" value="Fungal_SecMet_Regulators"/>
</dbReference>
<dbReference type="Gene3D" id="4.10.240.10">
    <property type="entry name" value="Zn(2)-C6 fungal-type DNA-binding domain"/>
    <property type="match status" value="1"/>
</dbReference>
<evidence type="ECO:0000256" key="5">
    <source>
        <dbReference type="SAM" id="MobiDB-lite"/>
    </source>
</evidence>
<keyword evidence="4" id="KW-0539">Nucleus</keyword>
<dbReference type="PROSITE" id="PS50048">
    <property type="entry name" value="ZN2_CY6_FUNGAL_2"/>
    <property type="match status" value="1"/>
</dbReference>
<organism evidence="7 8">
    <name type="scientific">Pseudogymnoascus verrucosus</name>
    <dbReference type="NCBI Taxonomy" id="342668"/>
    <lineage>
        <taxon>Eukaryota</taxon>
        <taxon>Fungi</taxon>
        <taxon>Dikarya</taxon>
        <taxon>Ascomycota</taxon>
        <taxon>Pezizomycotina</taxon>
        <taxon>Leotiomycetes</taxon>
        <taxon>Thelebolales</taxon>
        <taxon>Thelebolaceae</taxon>
        <taxon>Pseudogymnoascus</taxon>
    </lineage>
</organism>
<dbReference type="SMART" id="SM00066">
    <property type="entry name" value="GAL4"/>
    <property type="match status" value="1"/>
</dbReference>
<dbReference type="CDD" id="cd12148">
    <property type="entry name" value="fungal_TF_MHR"/>
    <property type="match status" value="1"/>
</dbReference>
<dbReference type="InterPro" id="IPR007219">
    <property type="entry name" value="XnlR_reg_dom"/>
</dbReference>
<dbReference type="GO" id="GO:0000981">
    <property type="term" value="F:DNA-binding transcription factor activity, RNA polymerase II-specific"/>
    <property type="evidence" value="ECO:0007669"/>
    <property type="project" value="InterPro"/>
</dbReference>
<dbReference type="SMART" id="SM00906">
    <property type="entry name" value="Fungal_trans"/>
    <property type="match status" value="1"/>
</dbReference>
<dbReference type="InterPro" id="IPR001138">
    <property type="entry name" value="Zn2Cys6_DnaBD"/>
</dbReference>
<dbReference type="PANTHER" id="PTHR47424:SF9">
    <property type="entry name" value="TAH-2"/>
    <property type="match status" value="1"/>
</dbReference>
<dbReference type="GO" id="GO:0000435">
    <property type="term" value="P:positive regulation of transcription from RNA polymerase II promoter by galactose"/>
    <property type="evidence" value="ECO:0007669"/>
    <property type="project" value="TreeGrafter"/>
</dbReference>
<dbReference type="RefSeq" id="XP_018133785.2">
    <property type="nucleotide sequence ID" value="XM_018271269.2"/>
</dbReference>
<reference evidence="7 8" key="1">
    <citation type="submission" date="2016-03" db="EMBL/GenBank/DDBJ databases">
        <title>Comparative genomics of Pseudogymnoascus destructans, the fungus causing white-nose syndrome of bats.</title>
        <authorList>
            <person name="Palmer J.M."/>
            <person name="Drees K.P."/>
            <person name="Foster J.T."/>
            <person name="Lindner D.L."/>
        </authorList>
    </citation>
    <scope>NUCLEOTIDE SEQUENCE [LARGE SCALE GENOMIC DNA]</scope>
    <source>
        <strain evidence="7 8">UAMH 10579</strain>
    </source>
</reference>
<dbReference type="InterPro" id="IPR036864">
    <property type="entry name" value="Zn2-C6_fun-type_DNA-bd_sf"/>
</dbReference>
<dbReference type="GeneID" id="28835137"/>
<dbReference type="GO" id="GO:0008270">
    <property type="term" value="F:zinc ion binding"/>
    <property type="evidence" value="ECO:0007669"/>
    <property type="project" value="InterPro"/>
</dbReference>
<evidence type="ECO:0000313" key="8">
    <source>
        <dbReference type="Proteomes" id="UP000091956"/>
    </source>
</evidence>
<feature type="domain" description="Zn(2)-C6 fungal-type" evidence="6">
    <location>
        <begin position="17"/>
        <end position="48"/>
    </location>
</feature>
<reference evidence="8" key="2">
    <citation type="journal article" date="2018" name="Nat. Commun.">
        <title>Extreme sensitivity to ultraviolet light in the fungal pathogen causing white-nose syndrome of bats.</title>
        <authorList>
            <person name="Palmer J.M."/>
            <person name="Drees K.P."/>
            <person name="Foster J.T."/>
            <person name="Lindner D.L."/>
        </authorList>
    </citation>
    <scope>NUCLEOTIDE SEQUENCE [LARGE SCALE GENOMIC DNA]</scope>
    <source>
        <strain evidence="8">UAMH 10579</strain>
    </source>
</reference>
<keyword evidence="8" id="KW-1185">Reference proteome</keyword>
<keyword evidence="1" id="KW-0479">Metal-binding</keyword>
<feature type="compositionally biased region" description="Basic and acidic residues" evidence="5">
    <location>
        <begin position="48"/>
        <end position="62"/>
    </location>
</feature>
<sequence length="776" mass="85600">MPRPKVDPASRRRVARACCYCRVSKQKCDGLTPCSQCVKRKRPEACKRLASDDNKEEARPQPDHASPALNQAEPSPPGISDVVTSTPSAPVAISGDSETPSSVPCPRGLQARTTVPELLVPRMSGMMYDMKGKAVYLGNCATLHFLQNIQQLIADQSNDVFSSLNSDVANMSLMEELPPFELQDMEPHLPSDVGDLKDLVDAYFTSTCGIIDIFDVAQFMSEFRHWINGLIPPKCGTAAVIYLVVALGAQARGSSLLDSRRAQSFYHHGRLIALQELTNDPTLETIQAFLLISMYMLGCSRRNGSYLNLGTAVSAAKSLGLHRDEANAAFSKEEQQLRCRIWKTLRFHDLFFSAMMGRTSAISARESNISHAQHPVPESPSLEFLRAISLEESARAFLIIERIINEVYTKRTVPIALLQSIGGELKEWSYRLPAALRTSVNPRHPRESIFLSREVVLRNTHVACSYYFAMMLLMRPFLIAHLKAKSMSSGLGRSAAEERETDVSPEIYDGAIACIDSAIYTLQLLRELLVADMLFKNMPLAIAWIFVAALVVSSSHFGGIGPEKEIEQAIRNTDELLHCFAANSPQAARYHHIVKRLFKAGVDHQNRLKQRARLSRTTVVAELFRLSPRESTENATDGVAPKDSEDEEVAYQNLWSTPPENELPIYTSTYKGQMTPGASNIAPDGASGQFIGSGGTSLQGGEYPVRRQMPGFVAQTPGLAVHEQEDARARMANFEHLFSGPIDFGPMLDHNSLMLTGSGNGNGNGNGNDIFDFHWV</sequence>